<dbReference type="Gene3D" id="1.20.5.1930">
    <property type="match status" value="1"/>
</dbReference>
<dbReference type="Gene3D" id="3.30.450.40">
    <property type="match status" value="1"/>
</dbReference>
<dbReference type="STRING" id="237069.SAMN05216498_0093"/>
<dbReference type="AlphaFoldDB" id="A0A1H0EWT2"/>
<evidence type="ECO:0000256" key="3">
    <source>
        <dbReference type="ARBA" id="ARBA00022679"/>
    </source>
</evidence>
<evidence type="ECO:0000256" key="4">
    <source>
        <dbReference type="ARBA" id="ARBA00022741"/>
    </source>
</evidence>
<dbReference type="SUPFAM" id="SSF55874">
    <property type="entry name" value="ATPase domain of HSP90 chaperone/DNA topoisomerase II/histidine kinase"/>
    <property type="match status" value="1"/>
</dbReference>
<dbReference type="SUPFAM" id="SSF55781">
    <property type="entry name" value="GAF domain-like"/>
    <property type="match status" value="1"/>
</dbReference>
<sequence>MEQDLNKMKTLKTITEVLNQSYERQSMLQQVLESFLAITHFEAGWIFLGDQKLSLVADAGLPEALTVDDKRPMCGSKSCHCLSRYENHRLNDAINIITCKRLEDAIASGTYDTGGFTHHATVPLQNEHKRFGVFNVTAPQRNEFHSEELELLQSIADQITHALVRVELFEQEEKRGQYLQMLHTFSAQLRTMDHIDDFCNVINHKLIDGFPINGCQIESEWKDLRIGEETENLYKIPLNQVSGHVIYFTEHPLSAVDQEILSLASQHIGLTIREMLIRRREKEMIQLQERETLAQDLHDTVNQLLYSMTATSSALEAMNEDPKLSDPLLDLKQLSNQALQEMREIIENKKSHMLTHGLLSALRQYAESLNIRLDIESTGTTSIPPYIEEALYKIGREAIHNVYKHAFVNEANIRLEGQENQLVFIISDQGVGMNQSIQPKQFGLKGIEERIQYLNGILNIDSNKGEGVRLTIILPIERG</sequence>
<dbReference type="Pfam" id="PF07730">
    <property type="entry name" value="HisKA_3"/>
    <property type="match status" value="1"/>
</dbReference>
<reference evidence="9 10" key="1">
    <citation type="submission" date="2016-10" db="EMBL/GenBank/DDBJ databases">
        <authorList>
            <person name="de Groot N.N."/>
        </authorList>
    </citation>
    <scope>NUCLEOTIDE SEQUENCE [LARGE SCALE GENOMIC DNA]</scope>
    <source>
        <strain evidence="9 10">CGMCC 1.3442</strain>
    </source>
</reference>
<evidence type="ECO:0000256" key="7">
    <source>
        <dbReference type="ARBA" id="ARBA00023012"/>
    </source>
</evidence>
<dbReference type="InterPro" id="IPR050482">
    <property type="entry name" value="Sensor_HK_TwoCompSys"/>
</dbReference>
<dbReference type="InterPro" id="IPR036890">
    <property type="entry name" value="HATPase_C_sf"/>
</dbReference>
<dbReference type="CDD" id="cd16917">
    <property type="entry name" value="HATPase_UhpB-NarQ-NarX-like"/>
    <property type="match status" value="1"/>
</dbReference>
<keyword evidence="7" id="KW-0902">Two-component regulatory system</keyword>
<name>A0A1H0EWT2_9BACI</name>
<dbReference type="GO" id="GO:0000155">
    <property type="term" value="F:phosphorelay sensor kinase activity"/>
    <property type="evidence" value="ECO:0007669"/>
    <property type="project" value="InterPro"/>
</dbReference>
<dbReference type="InterPro" id="IPR029016">
    <property type="entry name" value="GAF-like_dom_sf"/>
</dbReference>
<dbReference type="GO" id="GO:0005524">
    <property type="term" value="F:ATP binding"/>
    <property type="evidence" value="ECO:0007669"/>
    <property type="project" value="UniProtKB-KW"/>
</dbReference>
<dbReference type="PROSITE" id="PS50109">
    <property type="entry name" value="HIS_KIN"/>
    <property type="match status" value="1"/>
</dbReference>
<dbReference type="RefSeq" id="WP_176753086.1">
    <property type="nucleotide sequence ID" value="NZ_FNIG01000010.1"/>
</dbReference>
<evidence type="ECO:0000313" key="9">
    <source>
        <dbReference type="EMBL" id="SDN86749.1"/>
    </source>
</evidence>
<dbReference type="EMBL" id="FNIG01000010">
    <property type="protein sequence ID" value="SDN86749.1"/>
    <property type="molecule type" value="Genomic_DNA"/>
</dbReference>
<dbReference type="Pfam" id="PF02518">
    <property type="entry name" value="HATPase_c"/>
    <property type="match status" value="1"/>
</dbReference>
<evidence type="ECO:0000313" key="10">
    <source>
        <dbReference type="Proteomes" id="UP000199334"/>
    </source>
</evidence>
<evidence type="ECO:0000259" key="8">
    <source>
        <dbReference type="PROSITE" id="PS50109"/>
    </source>
</evidence>
<keyword evidence="5" id="KW-0418">Kinase</keyword>
<evidence type="ECO:0000256" key="6">
    <source>
        <dbReference type="ARBA" id="ARBA00022840"/>
    </source>
</evidence>
<evidence type="ECO:0000256" key="5">
    <source>
        <dbReference type="ARBA" id="ARBA00022777"/>
    </source>
</evidence>
<dbReference type="InterPro" id="IPR005467">
    <property type="entry name" value="His_kinase_dom"/>
</dbReference>
<protein>
    <recommendedName>
        <fullName evidence="2">histidine kinase</fullName>
        <ecNumber evidence="2">2.7.13.3</ecNumber>
    </recommendedName>
</protein>
<dbReference type="InterPro" id="IPR011712">
    <property type="entry name" value="Sig_transdc_His_kin_sub3_dim/P"/>
</dbReference>
<gene>
    <name evidence="9" type="ORF">SAMN05216498_0093</name>
</gene>
<dbReference type="GO" id="GO:0046983">
    <property type="term" value="F:protein dimerization activity"/>
    <property type="evidence" value="ECO:0007669"/>
    <property type="project" value="InterPro"/>
</dbReference>
<feature type="domain" description="Histidine kinase" evidence="8">
    <location>
        <begin position="292"/>
        <end position="478"/>
    </location>
</feature>
<organism evidence="9 10">
    <name type="scientific">Tenuibacillus multivorans</name>
    <dbReference type="NCBI Taxonomy" id="237069"/>
    <lineage>
        <taxon>Bacteria</taxon>
        <taxon>Bacillati</taxon>
        <taxon>Bacillota</taxon>
        <taxon>Bacilli</taxon>
        <taxon>Bacillales</taxon>
        <taxon>Bacillaceae</taxon>
        <taxon>Tenuibacillus</taxon>
    </lineage>
</organism>
<dbReference type="PANTHER" id="PTHR24421">
    <property type="entry name" value="NITRATE/NITRITE SENSOR PROTEIN NARX-RELATED"/>
    <property type="match status" value="1"/>
</dbReference>
<dbReference type="InterPro" id="IPR003018">
    <property type="entry name" value="GAF"/>
</dbReference>
<dbReference type="GO" id="GO:0016020">
    <property type="term" value="C:membrane"/>
    <property type="evidence" value="ECO:0007669"/>
    <property type="project" value="InterPro"/>
</dbReference>
<keyword evidence="6" id="KW-0067">ATP-binding</keyword>
<dbReference type="InterPro" id="IPR003594">
    <property type="entry name" value="HATPase_dom"/>
</dbReference>
<dbReference type="Pfam" id="PF13185">
    <property type="entry name" value="GAF_2"/>
    <property type="match status" value="1"/>
</dbReference>
<dbReference type="Proteomes" id="UP000199334">
    <property type="component" value="Unassembled WGS sequence"/>
</dbReference>
<dbReference type="Gene3D" id="3.30.565.10">
    <property type="entry name" value="Histidine kinase-like ATPase, C-terminal domain"/>
    <property type="match status" value="1"/>
</dbReference>
<keyword evidence="10" id="KW-1185">Reference proteome</keyword>
<keyword evidence="3" id="KW-0808">Transferase</keyword>
<evidence type="ECO:0000256" key="1">
    <source>
        <dbReference type="ARBA" id="ARBA00000085"/>
    </source>
</evidence>
<evidence type="ECO:0000256" key="2">
    <source>
        <dbReference type="ARBA" id="ARBA00012438"/>
    </source>
</evidence>
<comment type="catalytic activity">
    <reaction evidence="1">
        <text>ATP + protein L-histidine = ADP + protein N-phospho-L-histidine.</text>
        <dbReference type="EC" id="2.7.13.3"/>
    </reaction>
</comment>
<dbReference type="EC" id="2.7.13.3" evidence="2"/>
<proteinExistence type="predicted"/>
<keyword evidence="4" id="KW-0547">Nucleotide-binding</keyword>
<accession>A0A1H0EWT2</accession>